<keyword evidence="6" id="KW-0812">Transmembrane</keyword>
<evidence type="ECO:0000256" key="8">
    <source>
        <dbReference type="ARBA" id="ARBA00022989"/>
    </source>
</evidence>
<evidence type="ECO:0000313" key="11">
    <source>
        <dbReference type="EMBL" id="EPY02047.1"/>
    </source>
</evidence>
<comment type="similarity">
    <text evidence="2">Belongs to the TonB family.</text>
</comment>
<evidence type="ECO:0000256" key="3">
    <source>
        <dbReference type="ARBA" id="ARBA00022448"/>
    </source>
</evidence>
<sequence length="86" mass="9006">MSARRMGREGRTVLLVTLSASGECVEVSVADSSGTPSLDEAAITAVKTWRFHPATRNSAPVPATLRVPVQFSLNSGLSGLPVVGQR</sequence>
<comment type="subcellular location">
    <subcellularLocation>
        <location evidence="1">Cell inner membrane</location>
        <topology evidence="1">Single-pass membrane protein</topology>
        <orientation evidence="1">Periplasmic side</orientation>
    </subcellularLocation>
</comment>
<evidence type="ECO:0000313" key="12">
    <source>
        <dbReference type="Proteomes" id="UP000015350"/>
    </source>
</evidence>
<evidence type="ECO:0000259" key="10">
    <source>
        <dbReference type="PROSITE" id="PS52015"/>
    </source>
</evidence>
<feature type="domain" description="TonB C-terminal" evidence="10">
    <location>
        <begin position="1"/>
        <end position="80"/>
    </location>
</feature>
<gene>
    <name evidence="11" type="ORF">K678_07682</name>
</gene>
<evidence type="ECO:0000256" key="2">
    <source>
        <dbReference type="ARBA" id="ARBA00006555"/>
    </source>
</evidence>
<protein>
    <submittedName>
        <fullName evidence="11">TonB family protein</fullName>
    </submittedName>
</protein>
<dbReference type="eggNOG" id="COG0810">
    <property type="taxonomic scope" value="Bacteria"/>
</dbReference>
<organism evidence="11 12">
    <name type="scientific">Magnetospirillum fulvum MGU-K5</name>
    <dbReference type="NCBI Taxonomy" id="1316936"/>
    <lineage>
        <taxon>Bacteria</taxon>
        <taxon>Pseudomonadati</taxon>
        <taxon>Pseudomonadota</taxon>
        <taxon>Alphaproteobacteria</taxon>
        <taxon>Rhodospirillales</taxon>
        <taxon>Rhodospirillaceae</taxon>
        <taxon>Magnetospirillum</taxon>
    </lineage>
</organism>
<reference evidence="11 12" key="1">
    <citation type="submission" date="2013-04" db="EMBL/GenBank/DDBJ databases">
        <authorList>
            <person name="Kuznetsov B."/>
            <person name="Ivanovsky R."/>
        </authorList>
    </citation>
    <scope>NUCLEOTIDE SEQUENCE [LARGE SCALE GENOMIC DNA]</scope>
    <source>
        <strain evidence="11 12">MGU-K5</strain>
    </source>
</reference>
<dbReference type="PANTHER" id="PTHR33446">
    <property type="entry name" value="PROTEIN TONB-RELATED"/>
    <property type="match status" value="1"/>
</dbReference>
<keyword evidence="7" id="KW-0653">Protein transport</keyword>
<comment type="caution">
    <text evidence="11">The sequence shown here is derived from an EMBL/GenBank/DDBJ whole genome shotgun (WGS) entry which is preliminary data.</text>
</comment>
<evidence type="ECO:0000256" key="7">
    <source>
        <dbReference type="ARBA" id="ARBA00022927"/>
    </source>
</evidence>
<dbReference type="InterPro" id="IPR006260">
    <property type="entry name" value="TonB/TolA_C"/>
</dbReference>
<dbReference type="InterPro" id="IPR037682">
    <property type="entry name" value="TonB_C"/>
</dbReference>
<evidence type="ECO:0000256" key="6">
    <source>
        <dbReference type="ARBA" id="ARBA00022692"/>
    </source>
</evidence>
<dbReference type="STRING" id="1316936.K678_07682"/>
<keyword evidence="3" id="KW-0813">Transport</keyword>
<dbReference type="Proteomes" id="UP000015350">
    <property type="component" value="Unassembled WGS sequence"/>
</dbReference>
<dbReference type="GO" id="GO:0055085">
    <property type="term" value="P:transmembrane transport"/>
    <property type="evidence" value="ECO:0007669"/>
    <property type="project" value="InterPro"/>
</dbReference>
<evidence type="ECO:0000256" key="5">
    <source>
        <dbReference type="ARBA" id="ARBA00022519"/>
    </source>
</evidence>
<dbReference type="GO" id="GO:0015031">
    <property type="term" value="P:protein transport"/>
    <property type="evidence" value="ECO:0007669"/>
    <property type="project" value="UniProtKB-KW"/>
</dbReference>
<dbReference type="SUPFAM" id="SSF74653">
    <property type="entry name" value="TolA/TonB C-terminal domain"/>
    <property type="match status" value="1"/>
</dbReference>
<keyword evidence="5" id="KW-0997">Cell inner membrane</keyword>
<evidence type="ECO:0000256" key="1">
    <source>
        <dbReference type="ARBA" id="ARBA00004383"/>
    </source>
</evidence>
<dbReference type="Pfam" id="PF03544">
    <property type="entry name" value="TonB_C"/>
    <property type="match status" value="1"/>
</dbReference>
<dbReference type="InterPro" id="IPR051045">
    <property type="entry name" value="TonB-dependent_transducer"/>
</dbReference>
<accession>S9S839</accession>
<evidence type="ECO:0000256" key="9">
    <source>
        <dbReference type="ARBA" id="ARBA00023136"/>
    </source>
</evidence>
<dbReference type="GO" id="GO:0005886">
    <property type="term" value="C:plasma membrane"/>
    <property type="evidence" value="ECO:0007669"/>
    <property type="project" value="UniProtKB-SubCell"/>
</dbReference>
<proteinExistence type="inferred from homology"/>
<dbReference type="PROSITE" id="PS52015">
    <property type="entry name" value="TONB_CTD"/>
    <property type="match status" value="1"/>
</dbReference>
<dbReference type="AlphaFoldDB" id="S9S839"/>
<keyword evidence="4" id="KW-1003">Cell membrane</keyword>
<keyword evidence="8" id="KW-1133">Transmembrane helix</keyword>
<dbReference type="EMBL" id="AQPH01000022">
    <property type="protein sequence ID" value="EPY02047.1"/>
    <property type="molecule type" value="Genomic_DNA"/>
</dbReference>
<dbReference type="NCBIfam" id="TIGR01352">
    <property type="entry name" value="tonB_Cterm"/>
    <property type="match status" value="1"/>
</dbReference>
<keyword evidence="9" id="KW-0472">Membrane</keyword>
<dbReference type="Gene3D" id="3.30.1150.10">
    <property type="match status" value="1"/>
</dbReference>
<evidence type="ECO:0000256" key="4">
    <source>
        <dbReference type="ARBA" id="ARBA00022475"/>
    </source>
</evidence>
<name>S9S839_MAGFU</name>